<keyword evidence="1" id="KW-0732">Signal</keyword>
<protein>
    <submittedName>
        <fullName evidence="2">Uncharacterized protein</fullName>
    </submittedName>
</protein>
<name>A0ABW2YU37_9SPHI</name>
<proteinExistence type="predicted"/>
<organism evidence="2 3">
    <name type="scientific">Mucilaginibacter calamicampi</name>
    <dbReference type="NCBI Taxonomy" id="1302352"/>
    <lineage>
        <taxon>Bacteria</taxon>
        <taxon>Pseudomonadati</taxon>
        <taxon>Bacteroidota</taxon>
        <taxon>Sphingobacteriia</taxon>
        <taxon>Sphingobacteriales</taxon>
        <taxon>Sphingobacteriaceae</taxon>
        <taxon>Mucilaginibacter</taxon>
    </lineage>
</organism>
<reference evidence="3" key="1">
    <citation type="journal article" date="2019" name="Int. J. Syst. Evol. Microbiol.">
        <title>The Global Catalogue of Microorganisms (GCM) 10K type strain sequencing project: providing services to taxonomists for standard genome sequencing and annotation.</title>
        <authorList>
            <consortium name="The Broad Institute Genomics Platform"/>
            <consortium name="The Broad Institute Genome Sequencing Center for Infectious Disease"/>
            <person name="Wu L."/>
            <person name="Ma J."/>
        </authorList>
    </citation>
    <scope>NUCLEOTIDE SEQUENCE [LARGE SCALE GENOMIC DNA]</scope>
    <source>
        <strain evidence="3">CCUG 63418</strain>
    </source>
</reference>
<feature type="signal peptide" evidence="1">
    <location>
        <begin position="1"/>
        <end position="21"/>
    </location>
</feature>
<keyword evidence="3" id="KW-1185">Reference proteome</keyword>
<sequence length="397" mass="44050">MANRKYLLAALLTICCYLAGAQTVTFRQVDSTSLAQYNAGNWRALIVDGNSAINSGIDYPVLRLRIAYAQFMSSNYHGALAQYNQVLKSDSYNQTAHYFSYLCNKYLDNNPAASYHASFIDTAVINREHIASFGLLIAGLETGVKIPSNAQRGMGSYTRASLGNRLGWRLQADQSLAYYNQSITSTTPTNGTTPQITPTNTTFANTQFEYYAKLGYSINCRLTLLGAYHYLNNSFGDVNFQNHVAMAGIKYAAPFFTLQGDANVSSITGARVTQFNVQLSTYPLGNLNFYTASRLSVQTGDIKQNIFTQLLGFKLSKQLWLEASGSFGAMNNYLEADALYVYSAIDVSQWKAGSTAFFALGQHAVLCLNYTFEQKLDYYLNNNYKQNSITGGLIWKF</sequence>
<evidence type="ECO:0000313" key="2">
    <source>
        <dbReference type="EMBL" id="MFD0749933.1"/>
    </source>
</evidence>
<comment type="caution">
    <text evidence="2">The sequence shown here is derived from an EMBL/GenBank/DDBJ whole genome shotgun (WGS) entry which is preliminary data.</text>
</comment>
<dbReference type="Proteomes" id="UP001596958">
    <property type="component" value="Unassembled WGS sequence"/>
</dbReference>
<feature type="chain" id="PRO_5046289965" evidence="1">
    <location>
        <begin position="22"/>
        <end position="397"/>
    </location>
</feature>
<accession>A0ABW2YU37</accession>
<dbReference type="RefSeq" id="WP_377098732.1">
    <property type="nucleotide sequence ID" value="NZ_JBHTHU010000005.1"/>
</dbReference>
<evidence type="ECO:0000256" key="1">
    <source>
        <dbReference type="SAM" id="SignalP"/>
    </source>
</evidence>
<dbReference type="InterPro" id="IPR011990">
    <property type="entry name" value="TPR-like_helical_dom_sf"/>
</dbReference>
<gene>
    <name evidence="2" type="ORF">ACFQZS_07255</name>
</gene>
<dbReference type="EMBL" id="JBHTHU010000005">
    <property type="protein sequence ID" value="MFD0749933.1"/>
    <property type="molecule type" value="Genomic_DNA"/>
</dbReference>
<evidence type="ECO:0000313" key="3">
    <source>
        <dbReference type="Proteomes" id="UP001596958"/>
    </source>
</evidence>
<dbReference type="SUPFAM" id="SSF48452">
    <property type="entry name" value="TPR-like"/>
    <property type="match status" value="1"/>
</dbReference>